<sequence>MSIASCCRHPNLLQFIGATNDDGSPLFVTELLDTSLRHILSQRALNHDEIVSLALDVTKGLNYLHLNKPLPIIHRDISSANVLLWRRDECWRAKLSDYGAANFMRQVMTRNPGAIIYSAPEAFTSQQSPKVDVYSFGLLLCEMCVRELPVPQMVRTQIGQVTDGALRRLIQRCVERDPGKRPTMSEVISELEQLAKTKRV</sequence>
<evidence type="ECO:0000256" key="2">
    <source>
        <dbReference type="ARBA" id="ARBA00022840"/>
    </source>
</evidence>
<feature type="domain" description="Protein kinase" evidence="3">
    <location>
        <begin position="1"/>
        <end position="194"/>
    </location>
</feature>
<accession>A0A9X0CST5</accession>
<dbReference type="SUPFAM" id="SSF56112">
    <property type="entry name" value="Protein kinase-like (PK-like)"/>
    <property type="match status" value="1"/>
</dbReference>
<dbReference type="GO" id="GO:0005524">
    <property type="term" value="F:ATP binding"/>
    <property type="evidence" value="ECO:0007669"/>
    <property type="project" value="UniProtKB-KW"/>
</dbReference>
<reference evidence="4" key="1">
    <citation type="submission" date="2023-01" db="EMBL/GenBank/DDBJ databases">
        <title>Genome assembly of the deep-sea coral Lophelia pertusa.</title>
        <authorList>
            <person name="Herrera S."/>
            <person name="Cordes E."/>
        </authorList>
    </citation>
    <scope>NUCLEOTIDE SEQUENCE</scope>
    <source>
        <strain evidence="4">USNM1676648</strain>
        <tissue evidence="4">Polyp</tissue>
    </source>
</reference>
<dbReference type="PANTHER" id="PTHR44329:SF298">
    <property type="entry name" value="MIXED LINEAGE KINASE DOMAIN-LIKE PROTEIN"/>
    <property type="match status" value="1"/>
</dbReference>
<dbReference type="AlphaFoldDB" id="A0A9X0CST5"/>
<dbReference type="InterPro" id="IPR051681">
    <property type="entry name" value="Ser/Thr_Kinases-Pseudokinases"/>
</dbReference>
<evidence type="ECO:0000256" key="1">
    <source>
        <dbReference type="ARBA" id="ARBA00022741"/>
    </source>
</evidence>
<dbReference type="Proteomes" id="UP001163046">
    <property type="component" value="Unassembled WGS sequence"/>
</dbReference>
<evidence type="ECO:0000313" key="5">
    <source>
        <dbReference type="Proteomes" id="UP001163046"/>
    </source>
</evidence>
<gene>
    <name evidence="4" type="ORF">OS493_005105</name>
</gene>
<dbReference type="PANTHER" id="PTHR44329">
    <property type="entry name" value="SERINE/THREONINE-PROTEIN KINASE TNNI3K-RELATED"/>
    <property type="match status" value="1"/>
</dbReference>
<dbReference type="InterPro" id="IPR011009">
    <property type="entry name" value="Kinase-like_dom_sf"/>
</dbReference>
<keyword evidence="1" id="KW-0547">Nucleotide-binding</keyword>
<dbReference type="GO" id="GO:0004672">
    <property type="term" value="F:protein kinase activity"/>
    <property type="evidence" value="ECO:0007669"/>
    <property type="project" value="InterPro"/>
</dbReference>
<dbReference type="GO" id="GO:0097527">
    <property type="term" value="P:necroptotic signaling pathway"/>
    <property type="evidence" value="ECO:0007669"/>
    <property type="project" value="TreeGrafter"/>
</dbReference>
<dbReference type="PROSITE" id="PS50011">
    <property type="entry name" value="PROTEIN_KINASE_DOM"/>
    <property type="match status" value="1"/>
</dbReference>
<proteinExistence type="predicted"/>
<dbReference type="InterPro" id="IPR000719">
    <property type="entry name" value="Prot_kinase_dom"/>
</dbReference>
<dbReference type="InterPro" id="IPR008266">
    <property type="entry name" value="Tyr_kinase_AS"/>
</dbReference>
<evidence type="ECO:0000313" key="4">
    <source>
        <dbReference type="EMBL" id="KAJ7374757.1"/>
    </source>
</evidence>
<dbReference type="Pfam" id="PF00069">
    <property type="entry name" value="Pkinase"/>
    <property type="match status" value="1"/>
</dbReference>
<dbReference type="Gene3D" id="1.10.510.10">
    <property type="entry name" value="Transferase(Phosphotransferase) domain 1"/>
    <property type="match status" value="1"/>
</dbReference>
<protein>
    <recommendedName>
        <fullName evidence="3">Protein kinase domain-containing protein</fullName>
    </recommendedName>
</protein>
<comment type="caution">
    <text evidence="4">The sequence shown here is derived from an EMBL/GenBank/DDBJ whole genome shotgun (WGS) entry which is preliminary data.</text>
</comment>
<keyword evidence="2" id="KW-0067">ATP-binding</keyword>
<dbReference type="OrthoDB" id="5963884at2759"/>
<dbReference type="EMBL" id="MU826827">
    <property type="protein sequence ID" value="KAJ7374757.1"/>
    <property type="molecule type" value="Genomic_DNA"/>
</dbReference>
<name>A0A9X0CST5_9CNID</name>
<evidence type="ECO:0000259" key="3">
    <source>
        <dbReference type="PROSITE" id="PS50011"/>
    </source>
</evidence>
<dbReference type="PROSITE" id="PS00109">
    <property type="entry name" value="PROTEIN_KINASE_TYR"/>
    <property type="match status" value="1"/>
</dbReference>
<keyword evidence="5" id="KW-1185">Reference proteome</keyword>
<organism evidence="4 5">
    <name type="scientific">Desmophyllum pertusum</name>
    <dbReference type="NCBI Taxonomy" id="174260"/>
    <lineage>
        <taxon>Eukaryota</taxon>
        <taxon>Metazoa</taxon>
        <taxon>Cnidaria</taxon>
        <taxon>Anthozoa</taxon>
        <taxon>Hexacorallia</taxon>
        <taxon>Scleractinia</taxon>
        <taxon>Caryophylliina</taxon>
        <taxon>Caryophylliidae</taxon>
        <taxon>Desmophyllum</taxon>
    </lineage>
</organism>